<gene>
    <name evidence="1" type="ORF">BGZ97_007915</name>
</gene>
<reference evidence="1" key="1">
    <citation type="journal article" date="2020" name="Fungal Divers.">
        <title>Resolving the Mortierellaceae phylogeny through synthesis of multi-gene phylogenetics and phylogenomics.</title>
        <authorList>
            <person name="Vandepol N."/>
            <person name="Liber J."/>
            <person name="Desiro A."/>
            <person name="Na H."/>
            <person name="Kennedy M."/>
            <person name="Barry K."/>
            <person name="Grigoriev I.V."/>
            <person name="Miller A.N."/>
            <person name="O'Donnell K."/>
            <person name="Stajich J.E."/>
            <person name="Bonito G."/>
        </authorList>
    </citation>
    <scope>NUCLEOTIDE SEQUENCE</scope>
    <source>
        <strain evidence="1">NVP60</strain>
    </source>
</reference>
<evidence type="ECO:0008006" key="3">
    <source>
        <dbReference type="Google" id="ProtNLM"/>
    </source>
</evidence>
<dbReference type="SUPFAM" id="SSF81901">
    <property type="entry name" value="HCP-like"/>
    <property type="match status" value="1"/>
</dbReference>
<dbReference type="InterPro" id="IPR006597">
    <property type="entry name" value="Sel1-like"/>
</dbReference>
<dbReference type="Pfam" id="PF08238">
    <property type="entry name" value="Sel1"/>
    <property type="match status" value="3"/>
</dbReference>
<dbReference type="InterPro" id="IPR011990">
    <property type="entry name" value="TPR-like_helical_dom_sf"/>
</dbReference>
<proteinExistence type="predicted"/>
<dbReference type="AlphaFoldDB" id="A0A9P6R9V3"/>
<dbReference type="Proteomes" id="UP000823405">
    <property type="component" value="Unassembled WGS sequence"/>
</dbReference>
<comment type="caution">
    <text evidence="1">The sequence shown here is derived from an EMBL/GenBank/DDBJ whole genome shotgun (WGS) entry which is preliminary data.</text>
</comment>
<keyword evidence="2" id="KW-1185">Reference proteome</keyword>
<evidence type="ECO:0000313" key="1">
    <source>
        <dbReference type="EMBL" id="KAG0315713.1"/>
    </source>
</evidence>
<dbReference type="Gene3D" id="1.25.40.10">
    <property type="entry name" value="Tetratricopeptide repeat domain"/>
    <property type="match status" value="1"/>
</dbReference>
<evidence type="ECO:0000313" key="2">
    <source>
        <dbReference type="Proteomes" id="UP000823405"/>
    </source>
</evidence>
<dbReference type="SMART" id="SM00671">
    <property type="entry name" value="SEL1"/>
    <property type="match status" value="2"/>
</dbReference>
<organism evidence="1 2">
    <name type="scientific">Linnemannia gamsii</name>
    <dbReference type="NCBI Taxonomy" id="64522"/>
    <lineage>
        <taxon>Eukaryota</taxon>
        <taxon>Fungi</taxon>
        <taxon>Fungi incertae sedis</taxon>
        <taxon>Mucoromycota</taxon>
        <taxon>Mortierellomycotina</taxon>
        <taxon>Mortierellomycetes</taxon>
        <taxon>Mortierellales</taxon>
        <taxon>Mortierellaceae</taxon>
        <taxon>Linnemannia</taxon>
    </lineage>
</organism>
<protein>
    <recommendedName>
        <fullName evidence="3">Sel1 repeat family protein</fullName>
    </recommendedName>
</protein>
<name>A0A9P6R9V3_9FUNG</name>
<dbReference type="EMBL" id="JAAAIN010000356">
    <property type="protein sequence ID" value="KAG0315713.1"/>
    <property type="molecule type" value="Genomic_DNA"/>
</dbReference>
<dbReference type="OrthoDB" id="2384430at2759"/>
<accession>A0A9P6R9V3</accession>
<sequence length="92" mass="10761">MNRCATEWYVKAVEKGLMQAMMIMTFRYGMSNGVPQDHVKSLEYHLKVVEQGNMNARYEIASAYEIGRTVPKDEAKAMERFAKMAKPRQRRR</sequence>